<evidence type="ECO:0000313" key="5">
    <source>
        <dbReference type="Proteomes" id="UP000186535"/>
    </source>
</evidence>
<feature type="signal peptide" evidence="2">
    <location>
        <begin position="1"/>
        <end position="31"/>
    </location>
</feature>
<comment type="caution">
    <text evidence="4">The sequence shown here is derived from an EMBL/GenBank/DDBJ whole genome shotgun (WGS) entry which is preliminary data.</text>
</comment>
<feature type="domain" description="SLH" evidence="3">
    <location>
        <begin position="50"/>
        <end position="113"/>
    </location>
</feature>
<gene>
    <name evidence="4" type="ORF">BJR07_03720</name>
</gene>
<dbReference type="RefSeq" id="WP_073515642.1">
    <property type="nucleotide sequence ID" value="NZ_MPOM01000004.1"/>
</dbReference>
<feature type="chain" id="PRO_5030026098" evidence="2">
    <location>
        <begin position="32"/>
        <end position="366"/>
    </location>
</feature>
<feature type="domain" description="SLH" evidence="3">
    <location>
        <begin position="174"/>
        <end position="232"/>
    </location>
</feature>
<protein>
    <submittedName>
        <fullName evidence="4">S-layer protein</fullName>
    </submittedName>
</protein>
<sequence>MGRKTSKVKKFFGFVLTAALATTTMVGTVNAETTTKTNVNEKSYTVVSNNDNVFTDVPKDHWSKVAIDYLASAGIYKGYGNGKFGFGDNVTRGQVASLVNRYLGLKADDKQGNMFSDITNHMFEKDIKAIAQAGIMKGDGTGTFRPDDVLTRYEMAVILQKAFHLESKEQGKFKDVPKGHWAYESVNAVRSNRIAQGDESGNFNGNMIVKREQYAQFLYNAIAKNRDYNFNINTKEEMKQMLTTALQNGTFGPFKLGVLGKDISDVKNEFGVPDVWKQAPCTECDAPNIAVYGDYNIDMYPSDARHIWVKMDITINELKEWFGEPDEIGGDMTSEGFIYNRGSYYLYFSFSDGYIQRAEISNHEYN</sequence>
<evidence type="ECO:0000256" key="2">
    <source>
        <dbReference type="SAM" id="SignalP"/>
    </source>
</evidence>
<dbReference type="PROSITE" id="PS51272">
    <property type="entry name" value="SLH"/>
    <property type="match status" value="3"/>
</dbReference>
<dbReference type="PANTHER" id="PTHR43308:SF1">
    <property type="entry name" value="OUTER MEMBRANE PROTEIN ALPHA"/>
    <property type="match status" value="1"/>
</dbReference>
<evidence type="ECO:0000256" key="1">
    <source>
        <dbReference type="ARBA" id="ARBA00022729"/>
    </source>
</evidence>
<accession>A0A1C4DY31</accession>
<dbReference type="InterPro" id="IPR051465">
    <property type="entry name" value="Cell_Envelope_Struct_Comp"/>
</dbReference>
<dbReference type="EMBL" id="MPON01000001">
    <property type="protein sequence ID" value="OKA41034.1"/>
    <property type="molecule type" value="Genomic_DNA"/>
</dbReference>
<feature type="domain" description="SLH" evidence="3">
    <location>
        <begin position="115"/>
        <end position="173"/>
    </location>
</feature>
<dbReference type="Pfam" id="PF00395">
    <property type="entry name" value="SLH"/>
    <property type="match status" value="3"/>
</dbReference>
<evidence type="ECO:0000313" key="4">
    <source>
        <dbReference type="EMBL" id="OKA41034.1"/>
    </source>
</evidence>
<evidence type="ECO:0000259" key="3">
    <source>
        <dbReference type="PROSITE" id="PS51272"/>
    </source>
</evidence>
<name>A0A1C4DY31_BACCE</name>
<organism evidence="4 5">
    <name type="scientific">Bacillus cereus</name>
    <dbReference type="NCBI Taxonomy" id="1396"/>
    <lineage>
        <taxon>Bacteria</taxon>
        <taxon>Bacillati</taxon>
        <taxon>Bacillota</taxon>
        <taxon>Bacilli</taxon>
        <taxon>Bacillales</taxon>
        <taxon>Bacillaceae</taxon>
        <taxon>Bacillus</taxon>
        <taxon>Bacillus cereus group</taxon>
    </lineage>
</organism>
<dbReference type="InterPro" id="IPR001119">
    <property type="entry name" value="SLH_dom"/>
</dbReference>
<keyword evidence="1 2" id="KW-0732">Signal</keyword>
<dbReference type="Proteomes" id="UP000186535">
    <property type="component" value="Unassembled WGS sequence"/>
</dbReference>
<dbReference type="PANTHER" id="PTHR43308">
    <property type="entry name" value="OUTER MEMBRANE PROTEIN ALPHA-RELATED"/>
    <property type="match status" value="1"/>
</dbReference>
<dbReference type="AlphaFoldDB" id="A0A1C4DY31"/>
<reference evidence="4 5" key="1">
    <citation type="submission" date="2016-11" db="EMBL/GenBank/DDBJ databases">
        <title>Identification of Bacillus cereus isolated from egg-white.</title>
        <authorList>
            <person name="Soni A."/>
            <person name="Oey I."/>
            <person name="Silcock P."/>
            <person name="Bremer P."/>
        </authorList>
    </citation>
    <scope>NUCLEOTIDE SEQUENCE [LARGE SCALE GENOMIC DNA]</scope>
    <source>
        <strain evidence="4 5">NZAS03</strain>
    </source>
</reference>
<proteinExistence type="predicted"/>